<name>A0ABS5VLT7_9BACT</name>
<feature type="compositionally biased region" description="Basic and acidic residues" evidence="1">
    <location>
        <begin position="397"/>
        <end position="416"/>
    </location>
</feature>
<proteinExistence type="predicted"/>
<dbReference type="InterPro" id="IPR008023">
    <property type="entry name" value="DUF748"/>
</dbReference>
<accession>A0ABS5VLT7</accession>
<feature type="compositionally biased region" description="Basic residues" evidence="1">
    <location>
        <begin position="382"/>
        <end position="396"/>
    </location>
</feature>
<dbReference type="RefSeq" id="WP_254152333.1">
    <property type="nucleotide sequence ID" value="NZ_JAHESD010000005.1"/>
</dbReference>
<gene>
    <name evidence="2" type="ORF">KK060_03935</name>
</gene>
<keyword evidence="3" id="KW-1185">Reference proteome</keyword>
<protein>
    <submittedName>
        <fullName evidence="2">DUF748 domain-containing protein</fullName>
    </submittedName>
</protein>
<dbReference type="Pfam" id="PF05359">
    <property type="entry name" value="DUF748"/>
    <property type="match status" value="1"/>
</dbReference>
<evidence type="ECO:0000256" key="1">
    <source>
        <dbReference type="SAM" id="MobiDB-lite"/>
    </source>
</evidence>
<feature type="region of interest" description="Disordered" evidence="1">
    <location>
        <begin position="360"/>
        <end position="416"/>
    </location>
</feature>
<dbReference type="Proteomes" id="UP000772618">
    <property type="component" value="Unassembled WGS sequence"/>
</dbReference>
<evidence type="ECO:0000313" key="2">
    <source>
        <dbReference type="EMBL" id="MBT1702414.1"/>
    </source>
</evidence>
<dbReference type="EMBL" id="JAHESD010000005">
    <property type="protein sequence ID" value="MBT1702414.1"/>
    <property type="molecule type" value="Genomic_DNA"/>
</dbReference>
<sequence>MQGKKNRILKVALTILVLVTAFRLALPFIVTRHVNNILNQLEGYNGSIGNVNIQLLRGAYQIENLKVFKDQGSEEIPFIDIPLTDFSIEWNAVLHGALAGEVRFKKPILHFIAENKIAKDTTTRLSTQPEKKVNWPDQIKRLMPLKINRLTVNNGEITFSDFSTNPQVNLFLHNVQLDATNLSNTKDNPEELPSRVYFQALSAGNGQLNIAMKINVLKEVPDLDMDLRLENVNLSELNNFFKAYAKADVERGGFNLYAEVEVHDGQISGYVKPLFNEIQVANWSNDQAQPTTMVWQSMVDFLTQTFKNQRKDQFATRVSMEGEITQVDTPFWPALWNVFSNSFVKAFESTASNTVSLASASPMANNTAIAEEKKSKRELRKERRKEKREQKRKLKKERKEKEEMEKADKKETKDNS</sequence>
<organism evidence="2 3">
    <name type="scientific">Chryseosolibacter indicus</name>
    <dbReference type="NCBI Taxonomy" id="2782351"/>
    <lineage>
        <taxon>Bacteria</taxon>
        <taxon>Pseudomonadati</taxon>
        <taxon>Bacteroidota</taxon>
        <taxon>Cytophagia</taxon>
        <taxon>Cytophagales</taxon>
        <taxon>Chryseotaleaceae</taxon>
        <taxon>Chryseosolibacter</taxon>
    </lineage>
</organism>
<comment type="caution">
    <text evidence="2">The sequence shown here is derived from an EMBL/GenBank/DDBJ whole genome shotgun (WGS) entry which is preliminary data.</text>
</comment>
<feature type="compositionally biased region" description="Basic and acidic residues" evidence="1">
    <location>
        <begin position="370"/>
        <end position="381"/>
    </location>
</feature>
<reference evidence="2 3" key="1">
    <citation type="submission" date="2021-05" db="EMBL/GenBank/DDBJ databases">
        <title>A Polyphasic approach of four new species of the genus Ohtaekwangia: Ohtaekwangia histidinii sp. nov., Ohtaekwangia cretensis sp. nov., Ohtaekwangia indiensis sp. nov., Ohtaekwangia reichenbachii sp. nov. from diverse environment.</title>
        <authorList>
            <person name="Octaviana S."/>
        </authorList>
    </citation>
    <scope>NUCLEOTIDE SEQUENCE [LARGE SCALE GENOMIC DNA]</scope>
    <source>
        <strain evidence="2 3">PWU20</strain>
    </source>
</reference>
<evidence type="ECO:0000313" key="3">
    <source>
        <dbReference type="Proteomes" id="UP000772618"/>
    </source>
</evidence>